<proteinExistence type="inferred from homology"/>
<dbReference type="PANTHER" id="PTHR45765:SF1">
    <property type="entry name" value="METHIONINE--TRNA LIGASE, CYTOPLASMIC"/>
    <property type="match status" value="1"/>
</dbReference>
<dbReference type="InterPro" id="IPR014758">
    <property type="entry name" value="Met-tRNA_synth"/>
</dbReference>
<keyword evidence="16" id="KW-1185">Reference proteome</keyword>
<comment type="catalytic activity">
    <reaction evidence="12">
        <text>tRNA(Met) + L-methionine + ATP = L-methionyl-tRNA(Met) + AMP + diphosphate</text>
        <dbReference type="Rhea" id="RHEA:13481"/>
        <dbReference type="Rhea" id="RHEA-COMP:9667"/>
        <dbReference type="Rhea" id="RHEA-COMP:9698"/>
        <dbReference type="ChEBI" id="CHEBI:30616"/>
        <dbReference type="ChEBI" id="CHEBI:33019"/>
        <dbReference type="ChEBI" id="CHEBI:57844"/>
        <dbReference type="ChEBI" id="CHEBI:78442"/>
        <dbReference type="ChEBI" id="CHEBI:78530"/>
        <dbReference type="ChEBI" id="CHEBI:456215"/>
        <dbReference type="EC" id="6.1.1.10"/>
    </reaction>
</comment>
<organism evidence="15 16">
    <name type="scientific">Candidatus Azoamicus ciliaticola</name>
    <dbReference type="NCBI Taxonomy" id="2652803"/>
    <lineage>
        <taxon>Bacteria</taxon>
        <taxon>Pseudomonadati</taxon>
        <taxon>Pseudomonadota</taxon>
        <taxon>Gammaproteobacteria</taxon>
        <taxon>Candidatus Azoamicaceae</taxon>
        <taxon>Candidatus Azoamicus</taxon>
    </lineage>
</organism>
<dbReference type="GO" id="GO:0005829">
    <property type="term" value="C:cytosol"/>
    <property type="evidence" value="ECO:0007669"/>
    <property type="project" value="TreeGrafter"/>
</dbReference>
<evidence type="ECO:0000256" key="10">
    <source>
        <dbReference type="ARBA" id="ARBA00023146"/>
    </source>
</evidence>
<evidence type="ECO:0000259" key="14">
    <source>
        <dbReference type="Pfam" id="PF09334"/>
    </source>
</evidence>
<evidence type="ECO:0000256" key="1">
    <source>
        <dbReference type="ARBA" id="ARBA00003314"/>
    </source>
</evidence>
<evidence type="ECO:0000313" key="15">
    <source>
        <dbReference type="EMBL" id="CAB3976444.1"/>
    </source>
</evidence>
<dbReference type="Gene3D" id="3.40.50.620">
    <property type="entry name" value="HUPs"/>
    <property type="match status" value="1"/>
</dbReference>
<dbReference type="AlphaFoldDB" id="A0A6J5JWP1"/>
<dbReference type="InterPro" id="IPR029038">
    <property type="entry name" value="MetRS_Zn"/>
</dbReference>
<dbReference type="KEGG" id="acil:ESZ_00251"/>
<evidence type="ECO:0000256" key="9">
    <source>
        <dbReference type="ARBA" id="ARBA00022917"/>
    </source>
</evidence>
<keyword evidence="6 13" id="KW-0436">Ligase</keyword>
<evidence type="ECO:0000256" key="5">
    <source>
        <dbReference type="ARBA" id="ARBA00022490"/>
    </source>
</evidence>
<dbReference type="InterPro" id="IPR015413">
    <property type="entry name" value="Methionyl/Leucyl_tRNA_Synth"/>
</dbReference>
<dbReference type="SUPFAM" id="SSF47323">
    <property type="entry name" value="Anticodon-binding domain of a subclass of class I aminoacyl-tRNA synthetases"/>
    <property type="match status" value="1"/>
</dbReference>
<feature type="domain" description="Methionyl/Leucyl tRNA synthetase" evidence="14">
    <location>
        <begin position="6"/>
        <end position="391"/>
    </location>
</feature>
<evidence type="ECO:0000256" key="6">
    <source>
        <dbReference type="ARBA" id="ARBA00022598"/>
    </source>
</evidence>
<dbReference type="Gene3D" id="2.20.28.20">
    <property type="entry name" value="Methionyl-tRNA synthetase, Zn-domain"/>
    <property type="match status" value="1"/>
</dbReference>
<keyword evidence="8 13" id="KW-0067">ATP-binding</keyword>
<dbReference type="NCBIfam" id="TIGR00398">
    <property type="entry name" value="metG"/>
    <property type="match status" value="1"/>
</dbReference>
<dbReference type="Gene3D" id="1.10.730.10">
    <property type="entry name" value="Isoleucyl-tRNA Synthetase, Domain 1"/>
    <property type="match status" value="1"/>
</dbReference>
<comment type="function">
    <text evidence="1">Is required not only for elongation of protein synthesis but also for the initiation of all mRNA translation through initiator tRNA(fMet) aminoacylation.</text>
</comment>
<keyword evidence="10 13" id="KW-0030">Aminoacyl-tRNA synthetase</keyword>
<name>A0A6J5JWP1_9GAMM</name>
<sequence length="539" mass="64075">MSERFFLTSALPYANGALHMGHIMEFIQVDIFSRYNKLVNNFCVYVSGDDCHGTPIMLKSINEKMSINFLLNFYRLLHLKDLYNIRIDFDCFHYTHSYENEFFSRRFFNILKFNDFIFESNVLQLYDDEKKIFLPDRYVKGVCPKCYSSDQFGDVCEKCSFKYDATDLIDPISILSGCKPSKIFSNHYFFNLEKFRFFLETWISKLSQKNVVNKLLEWFNSGLLAWNISRDIPYFGFKIPCDYYKFFYVWLDAPIGYFSSLYNYCLNNNLQFNIFLLPESEYKFVHFIGKDIIYFHTLFWPAFLNGCFLNIPSDVFVHGFLTMNGKKMSKSSGTLFNVDDFFNFYESDFIRYYFASKLNDSFLDVDFKIEDFVEKINSDLISKFVNIGSRCINIVCNNFNCELALDILDKNMFLEFLSFWPIIQDLYSKRLYSKVISFIMKYADFINIYLDREKPWLLLKDSSTFYRANGVCTTALNLFVILLFYIKPILPDLLDRFAYILNLNDINFNLIQKPIVNFSIKKYIHVYKKIDICDIVKFS</sequence>
<evidence type="ECO:0000313" key="16">
    <source>
        <dbReference type="Proteomes" id="UP000509549"/>
    </source>
</evidence>
<dbReference type="InterPro" id="IPR009080">
    <property type="entry name" value="tRNAsynth_Ia_anticodon-bd"/>
</dbReference>
<dbReference type="InterPro" id="IPR014729">
    <property type="entry name" value="Rossmann-like_a/b/a_fold"/>
</dbReference>
<dbReference type="InterPro" id="IPR033911">
    <property type="entry name" value="MetRS_core"/>
</dbReference>
<reference evidence="15 16" key="1">
    <citation type="submission" date="2020-04" db="EMBL/GenBank/DDBJ databases">
        <authorList>
            <person name="Graf S J."/>
        </authorList>
    </citation>
    <scope>NUCLEOTIDE SEQUENCE [LARGE SCALE GENOMIC DNA]</scope>
    <source>
        <strain evidence="15">1</strain>
    </source>
</reference>
<protein>
    <recommendedName>
        <fullName evidence="4">Methionine--tRNA ligase</fullName>
        <ecNumber evidence="3">6.1.1.10</ecNumber>
    </recommendedName>
    <alternativeName>
        <fullName evidence="11">Methionyl-tRNA synthetase</fullName>
    </alternativeName>
</protein>
<evidence type="ECO:0000256" key="8">
    <source>
        <dbReference type="ARBA" id="ARBA00022840"/>
    </source>
</evidence>
<evidence type="ECO:0000256" key="4">
    <source>
        <dbReference type="ARBA" id="ARBA00018753"/>
    </source>
</evidence>
<dbReference type="Pfam" id="PF09334">
    <property type="entry name" value="tRNA-synt_1g"/>
    <property type="match status" value="1"/>
</dbReference>
<accession>A0A6J5JWP1</accession>
<dbReference type="InterPro" id="IPR001412">
    <property type="entry name" value="aa-tRNA-synth_I_CS"/>
</dbReference>
<dbReference type="SUPFAM" id="SSF52374">
    <property type="entry name" value="Nucleotidylyl transferase"/>
    <property type="match status" value="1"/>
</dbReference>
<dbReference type="GO" id="GO:0005524">
    <property type="term" value="F:ATP binding"/>
    <property type="evidence" value="ECO:0007669"/>
    <property type="project" value="UniProtKB-KW"/>
</dbReference>
<gene>
    <name evidence="15" type="primary">metG</name>
    <name evidence="15" type="ORF">ESZ_00251</name>
</gene>
<evidence type="ECO:0000256" key="2">
    <source>
        <dbReference type="ARBA" id="ARBA00008258"/>
    </source>
</evidence>
<evidence type="ECO:0000256" key="7">
    <source>
        <dbReference type="ARBA" id="ARBA00022741"/>
    </source>
</evidence>
<dbReference type="GO" id="GO:0006431">
    <property type="term" value="P:methionyl-tRNA aminoacylation"/>
    <property type="evidence" value="ECO:0007669"/>
    <property type="project" value="InterPro"/>
</dbReference>
<evidence type="ECO:0000256" key="12">
    <source>
        <dbReference type="ARBA" id="ARBA00047364"/>
    </source>
</evidence>
<keyword evidence="7 13" id="KW-0547">Nucleotide-binding</keyword>
<dbReference type="EC" id="6.1.1.10" evidence="3"/>
<dbReference type="PROSITE" id="PS00178">
    <property type="entry name" value="AA_TRNA_LIGASE_I"/>
    <property type="match status" value="1"/>
</dbReference>
<comment type="similarity">
    <text evidence="2">Belongs to the class-I aminoacyl-tRNA synthetase family. MetG type 1 subfamily.</text>
</comment>
<dbReference type="SUPFAM" id="SSF57770">
    <property type="entry name" value="Methionyl-tRNA synthetase (MetRS), Zn-domain"/>
    <property type="match status" value="1"/>
</dbReference>
<dbReference type="InterPro" id="IPR023458">
    <property type="entry name" value="Met-tRNA_ligase_1"/>
</dbReference>
<dbReference type="PANTHER" id="PTHR45765">
    <property type="entry name" value="METHIONINE--TRNA LIGASE"/>
    <property type="match status" value="1"/>
</dbReference>
<evidence type="ECO:0000256" key="11">
    <source>
        <dbReference type="ARBA" id="ARBA00030904"/>
    </source>
</evidence>
<dbReference type="PRINTS" id="PR01041">
    <property type="entry name" value="TRNASYNTHMET"/>
</dbReference>
<dbReference type="RefSeq" id="WP_176604971.1">
    <property type="nucleotide sequence ID" value="NZ_LR794158.1"/>
</dbReference>
<dbReference type="Proteomes" id="UP000509549">
    <property type="component" value="Chromosome"/>
</dbReference>
<evidence type="ECO:0000256" key="3">
    <source>
        <dbReference type="ARBA" id="ARBA00012838"/>
    </source>
</evidence>
<evidence type="ECO:0000256" key="13">
    <source>
        <dbReference type="RuleBase" id="RU363039"/>
    </source>
</evidence>
<keyword evidence="5" id="KW-0963">Cytoplasm</keyword>
<dbReference type="EMBL" id="LR794158">
    <property type="protein sequence ID" value="CAB3976444.1"/>
    <property type="molecule type" value="Genomic_DNA"/>
</dbReference>
<keyword evidence="9 13" id="KW-0648">Protein biosynthesis</keyword>
<dbReference type="GO" id="GO:0004825">
    <property type="term" value="F:methionine-tRNA ligase activity"/>
    <property type="evidence" value="ECO:0007669"/>
    <property type="project" value="UniProtKB-EC"/>
</dbReference>